<proteinExistence type="predicted"/>
<dbReference type="PANTHER" id="PTHR35838">
    <property type="entry name" value="CHROMOSOME 21, WHOLE GENOME SHOTGUN SEQUENCE"/>
    <property type="match status" value="1"/>
</dbReference>
<feature type="region of interest" description="Disordered" evidence="1">
    <location>
        <begin position="200"/>
        <end position="259"/>
    </location>
</feature>
<protein>
    <submittedName>
        <fullName evidence="2">Myosin-10 isoform x2</fullName>
    </submittedName>
</protein>
<keyword evidence="3" id="KW-1185">Reference proteome</keyword>
<gene>
    <name evidence="2" type="ORF">llap_1296</name>
</gene>
<feature type="region of interest" description="Disordered" evidence="1">
    <location>
        <begin position="391"/>
        <end position="438"/>
    </location>
</feature>
<feature type="compositionally biased region" description="Low complexity" evidence="1">
    <location>
        <begin position="239"/>
        <end position="258"/>
    </location>
</feature>
<dbReference type="Proteomes" id="UP000233556">
    <property type="component" value="Unassembled WGS sequence"/>
</dbReference>
<reference evidence="3" key="2">
    <citation type="submission" date="2017-12" db="EMBL/GenBank/DDBJ databases">
        <title>Genome sequence of the Bar-tailed Godwit (Limosa lapponica baueri).</title>
        <authorList>
            <person name="Lima N.C.B."/>
            <person name="Parody-Merino A.M."/>
            <person name="Battley P.F."/>
            <person name="Fidler A.E."/>
            <person name="Prosdocimi F."/>
        </authorList>
    </citation>
    <scope>NUCLEOTIDE SEQUENCE [LARGE SCALE GENOMIC DNA]</scope>
</reference>
<organism evidence="2 3">
    <name type="scientific">Limosa lapponica baueri</name>
    <dbReference type="NCBI Taxonomy" id="1758121"/>
    <lineage>
        <taxon>Eukaryota</taxon>
        <taxon>Metazoa</taxon>
        <taxon>Chordata</taxon>
        <taxon>Craniata</taxon>
        <taxon>Vertebrata</taxon>
        <taxon>Euteleostomi</taxon>
        <taxon>Archelosauria</taxon>
        <taxon>Archosauria</taxon>
        <taxon>Dinosauria</taxon>
        <taxon>Saurischia</taxon>
        <taxon>Theropoda</taxon>
        <taxon>Coelurosauria</taxon>
        <taxon>Aves</taxon>
        <taxon>Neognathae</taxon>
        <taxon>Neoaves</taxon>
        <taxon>Charadriiformes</taxon>
        <taxon>Scolopacidae</taxon>
        <taxon>Limosa</taxon>
    </lineage>
</organism>
<feature type="compositionally biased region" description="Pro residues" evidence="1">
    <location>
        <begin position="202"/>
        <end position="217"/>
    </location>
</feature>
<reference evidence="3" key="1">
    <citation type="submission" date="2017-11" db="EMBL/GenBank/DDBJ databases">
        <authorList>
            <person name="Lima N.C."/>
            <person name="Parody-Merino A.M."/>
            <person name="Battley P.F."/>
            <person name="Fidler A.E."/>
            <person name="Prosdocimi F."/>
        </authorList>
    </citation>
    <scope>NUCLEOTIDE SEQUENCE [LARGE SCALE GENOMIC DNA]</scope>
</reference>
<dbReference type="EMBL" id="KZ505654">
    <property type="protein sequence ID" value="PKU48388.1"/>
    <property type="molecule type" value="Genomic_DNA"/>
</dbReference>
<accession>A0A2I0UQS0</accession>
<sequence>MESLYSALEGEISAFVGHVQQCRQGFDLRSLYQVLLLVLPQSPSGQVESWQHLQKLAQHWPGSASPDVASYVGWMASYLQHLSVLKERFDSRVVVPLCEYLYMHEELAAHPTWQSSPASIPHLAAQLFAHRRNWGLLLQGGSLSERVFSPQSLRDLHGFAGVEPFVKVLRLVPDVFHQSLAMAELAQRWVHLHRSRYSLSLPPSPSPSPSPSPPQQPPAWGRAGLAPSTVQPPPHSRTPQQPGSPLDLPDLLVPPRSLGAGSSPRVLRARLQESQEELLALLQRGERAAALRAQVHHVARRIQVLRLQQQGEGTELAQPRQSPRRGSCRHRAALAEELQKNLELEEYHHSILEADWLLELEVRPILIRRIDAVQQRCQDLERMLRGQALPAPLRAQLRSRTATTPAPRQAQPSAGPTAVTSQPQEQPVTLTTGGRTTA</sequence>
<evidence type="ECO:0000256" key="1">
    <source>
        <dbReference type="SAM" id="MobiDB-lite"/>
    </source>
</evidence>
<evidence type="ECO:0000313" key="2">
    <source>
        <dbReference type="EMBL" id="PKU48388.1"/>
    </source>
</evidence>
<name>A0A2I0UQS0_LIMLA</name>
<feature type="compositionally biased region" description="Polar residues" evidence="1">
    <location>
        <begin position="398"/>
        <end position="438"/>
    </location>
</feature>
<dbReference type="OrthoDB" id="9949627at2759"/>
<dbReference type="PANTHER" id="PTHR35838:SF1">
    <property type="entry name" value="TRICHOHYALIN-LIKE"/>
    <property type="match status" value="1"/>
</dbReference>
<dbReference type="AlphaFoldDB" id="A0A2I0UQS0"/>
<evidence type="ECO:0000313" key="3">
    <source>
        <dbReference type="Proteomes" id="UP000233556"/>
    </source>
</evidence>